<keyword evidence="3" id="KW-0812">Transmembrane</keyword>
<organism evidence="5 8">
    <name type="scientific">Poseidonibacter ostreae</name>
    <dbReference type="NCBI Taxonomy" id="2654171"/>
    <lineage>
        <taxon>Bacteria</taxon>
        <taxon>Pseudomonadati</taxon>
        <taxon>Campylobacterota</taxon>
        <taxon>Epsilonproteobacteria</taxon>
        <taxon>Campylobacterales</taxon>
        <taxon>Arcobacteraceae</taxon>
        <taxon>Poseidonibacter</taxon>
    </lineage>
</organism>
<keyword evidence="3" id="KW-0472">Membrane</keyword>
<feature type="transmembrane region" description="Helical" evidence="3">
    <location>
        <begin position="66"/>
        <end position="83"/>
    </location>
</feature>
<dbReference type="GO" id="GO:0009214">
    <property type="term" value="P:cyclic nucleotide catabolic process"/>
    <property type="evidence" value="ECO:0007669"/>
    <property type="project" value="UniProtKB-ARBA"/>
</dbReference>
<feature type="transmembrane region" description="Helical" evidence="3">
    <location>
        <begin position="89"/>
        <end position="107"/>
    </location>
</feature>
<evidence type="ECO:0000259" key="4">
    <source>
        <dbReference type="PROSITE" id="PS51832"/>
    </source>
</evidence>
<dbReference type="Proteomes" id="UP000472839">
    <property type="component" value="Unassembled WGS sequence"/>
</dbReference>
<feature type="transmembrane region" description="Helical" evidence="3">
    <location>
        <begin position="114"/>
        <end position="134"/>
    </location>
</feature>
<dbReference type="PROSITE" id="PS51832">
    <property type="entry name" value="HD_GYP"/>
    <property type="match status" value="1"/>
</dbReference>
<evidence type="ECO:0000313" key="6">
    <source>
        <dbReference type="EMBL" id="KAB7892968.1"/>
    </source>
</evidence>
<accession>A0A6L4WQN4</accession>
<feature type="transmembrane region" description="Helical" evidence="3">
    <location>
        <begin position="140"/>
        <end position="157"/>
    </location>
</feature>
<protein>
    <submittedName>
        <fullName evidence="5">HD domain-containing protein</fullName>
    </submittedName>
</protein>
<comment type="caution">
    <text evidence="5">The sequence shown here is derived from an EMBL/GenBank/DDBJ whole genome shotgun (WGS) entry which is preliminary data.</text>
</comment>
<dbReference type="InterPro" id="IPR003607">
    <property type="entry name" value="HD/PDEase_dom"/>
</dbReference>
<gene>
    <name evidence="6" type="ORF">GBG18_00415</name>
    <name evidence="5" type="ORF">GBG19_11710</name>
</gene>
<sequence length="392" mass="45786">MKNNFAIRKRQVESILYLMITFLPLSSIANYFHNRIEFTYLYTISSIITLYIFYKYKKKKHISKIAKQILILLYIIFFSFLILGDQRSFDIFWVLTLPLIVVTIENYKNLKKWLYLFLFLLILSLVLSYLDLEIISYDSFALWSLLWAGIFISYMSYDYKRNQNDLKKQIKEYQNNLEKKVEKATEKILDLNTDLEETQKEIIQRLGTLGEYRSNETGAHVYRVGLYSKKLALLAGLDEHTAEQLNLTAPLHDIGKVGIEDSILNKAGKLTNQEFTIMKAHSKIGAAILSNSKKPLIQMACEIAGGHHEKWDGSGYPRGLKKEEIPLSARIVAIADVFDALFSKRVYKEKWNLTEIENFFKENSSFHFDPKLCDLFLQNIDQFRNIYNENPN</sequence>
<keyword evidence="1" id="KW-0378">Hydrolase</keyword>
<evidence type="ECO:0000256" key="2">
    <source>
        <dbReference type="SAM" id="Coils"/>
    </source>
</evidence>
<feature type="transmembrane region" description="Helical" evidence="3">
    <location>
        <begin position="12"/>
        <end position="32"/>
    </location>
</feature>
<dbReference type="InterPro" id="IPR037522">
    <property type="entry name" value="HD_GYP_dom"/>
</dbReference>
<keyword evidence="3" id="KW-1133">Transmembrane helix</keyword>
<name>A0A6L4WQN4_9BACT</name>
<evidence type="ECO:0000256" key="3">
    <source>
        <dbReference type="SAM" id="Phobius"/>
    </source>
</evidence>
<dbReference type="Pfam" id="PF13487">
    <property type="entry name" value="HD_5"/>
    <property type="match status" value="1"/>
</dbReference>
<dbReference type="CDD" id="cd00077">
    <property type="entry name" value="HDc"/>
    <property type="match status" value="1"/>
</dbReference>
<dbReference type="Gene3D" id="1.10.3210.10">
    <property type="entry name" value="Hypothetical protein af1432"/>
    <property type="match status" value="1"/>
</dbReference>
<evidence type="ECO:0000256" key="1">
    <source>
        <dbReference type="ARBA" id="ARBA00022801"/>
    </source>
</evidence>
<dbReference type="Proteomes" id="UP000461010">
    <property type="component" value="Unassembled WGS sequence"/>
</dbReference>
<dbReference type="PANTHER" id="PTHR45228:SF1">
    <property type="entry name" value="CYCLIC DI-GMP PHOSPHODIESTERASE TM_0186"/>
    <property type="match status" value="1"/>
</dbReference>
<feature type="domain" description="HD-GYP" evidence="4">
    <location>
        <begin position="195"/>
        <end position="392"/>
    </location>
</feature>
<dbReference type="PANTHER" id="PTHR45228">
    <property type="entry name" value="CYCLIC DI-GMP PHOSPHODIESTERASE TM_0186-RELATED"/>
    <property type="match status" value="1"/>
</dbReference>
<proteinExistence type="predicted"/>
<dbReference type="FunFam" id="1.10.3210.10:FF:000018">
    <property type="entry name" value="Two-component system response regulator"/>
    <property type="match status" value="1"/>
</dbReference>
<keyword evidence="7" id="KW-1185">Reference proteome</keyword>
<keyword evidence="2" id="KW-0175">Coiled coil</keyword>
<dbReference type="AlphaFoldDB" id="A0A6L4WQN4"/>
<dbReference type="EMBL" id="WFKJ01000001">
    <property type="protein sequence ID" value="KAB7892968.1"/>
    <property type="molecule type" value="Genomic_DNA"/>
</dbReference>
<dbReference type="SMART" id="SM00471">
    <property type="entry name" value="HDc"/>
    <property type="match status" value="1"/>
</dbReference>
<feature type="transmembrane region" description="Helical" evidence="3">
    <location>
        <begin position="38"/>
        <end position="54"/>
    </location>
</feature>
<dbReference type="InterPro" id="IPR052020">
    <property type="entry name" value="Cyclic_di-GMP/3'3'-cGAMP_PDE"/>
</dbReference>
<evidence type="ECO:0000313" key="5">
    <source>
        <dbReference type="EMBL" id="KAB7886754.1"/>
    </source>
</evidence>
<evidence type="ECO:0000313" key="7">
    <source>
        <dbReference type="Proteomes" id="UP000461010"/>
    </source>
</evidence>
<reference evidence="7 8" key="1">
    <citation type="submission" date="2019-10" db="EMBL/GenBank/DDBJ databases">
        <title>Poseidonibacter ostreae sp. nov., isolated from the gut of the Ostrea denselamellosa.</title>
        <authorList>
            <person name="Choi A."/>
        </authorList>
    </citation>
    <scope>NUCLEOTIDE SEQUENCE [LARGE SCALE GENOMIC DNA]</scope>
    <source>
        <strain evidence="5 8">SJOD-M-33</strain>
        <strain evidence="6 7">SJOD-M-5</strain>
    </source>
</reference>
<dbReference type="SUPFAM" id="SSF109604">
    <property type="entry name" value="HD-domain/PDEase-like"/>
    <property type="match status" value="1"/>
</dbReference>
<evidence type="ECO:0000313" key="8">
    <source>
        <dbReference type="Proteomes" id="UP000472839"/>
    </source>
</evidence>
<dbReference type="EMBL" id="WFKK01000038">
    <property type="protein sequence ID" value="KAB7886754.1"/>
    <property type="molecule type" value="Genomic_DNA"/>
</dbReference>
<dbReference type="RefSeq" id="WP_152187354.1">
    <property type="nucleotide sequence ID" value="NZ_WFKI01000029.1"/>
</dbReference>
<feature type="coiled-coil region" evidence="2">
    <location>
        <begin position="156"/>
        <end position="201"/>
    </location>
</feature>
<dbReference type="GO" id="GO:0004112">
    <property type="term" value="F:cyclic-nucleotide phosphodiesterase activity"/>
    <property type="evidence" value="ECO:0007669"/>
    <property type="project" value="UniProtKB-ARBA"/>
</dbReference>